<dbReference type="EMBL" id="QKKF02004990">
    <property type="protein sequence ID" value="RZF47030.1"/>
    <property type="molecule type" value="Genomic_DNA"/>
</dbReference>
<gene>
    <name evidence="2" type="ORF">LSTR_LSTR013454</name>
</gene>
<name>A0A482XND1_LAOST</name>
<reference evidence="2 3" key="1">
    <citation type="journal article" date="2017" name="Gigascience">
        <title>Genome sequence of the small brown planthopper, Laodelphax striatellus.</title>
        <authorList>
            <person name="Zhu J."/>
            <person name="Jiang F."/>
            <person name="Wang X."/>
            <person name="Yang P."/>
            <person name="Bao Y."/>
            <person name="Zhao W."/>
            <person name="Wang W."/>
            <person name="Lu H."/>
            <person name="Wang Q."/>
            <person name="Cui N."/>
            <person name="Li J."/>
            <person name="Chen X."/>
            <person name="Luo L."/>
            <person name="Yu J."/>
            <person name="Kang L."/>
            <person name="Cui F."/>
        </authorList>
    </citation>
    <scope>NUCLEOTIDE SEQUENCE [LARGE SCALE GENOMIC DNA]</scope>
    <source>
        <strain evidence="2">Lst14</strain>
    </source>
</reference>
<sequence length="83" mass="9218">MQLAQALSQKETLNYNDLAQALLQKETLNYADVEKIIGPPPHDNKRFIENIDFDVPSSPTAEPAANGPETQQNSKDQADSQKH</sequence>
<feature type="region of interest" description="Disordered" evidence="1">
    <location>
        <begin position="52"/>
        <end position="83"/>
    </location>
</feature>
<dbReference type="SMR" id="A0A482XND1"/>
<dbReference type="OrthoDB" id="7361314at2759"/>
<proteinExistence type="predicted"/>
<organism evidence="2 3">
    <name type="scientific">Laodelphax striatellus</name>
    <name type="common">Small brown planthopper</name>
    <name type="synonym">Delphax striatella</name>
    <dbReference type="NCBI Taxonomy" id="195883"/>
    <lineage>
        <taxon>Eukaryota</taxon>
        <taxon>Metazoa</taxon>
        <taxon>Ecdysozoa</taxon>
        <taxon>Arthropoda</taxon>
        <taxon>Hexapoda</taxon>
        <taxon>Insecta</taxon>
        <taxon>Pterygota</taxon>
        <taxon>Neoptera</taxon>
        <taxon>Paraneoptera</taxon>
        <taxon>Hemiptera</taxon>
        <taxon>Auchenorrhyncha</taxon>
        <taxon>Fulgoroidea</taxon>
        <taxon>Delphacidae</taxon>
        <taxon>Criomorphinae</taxon>
        <taxon>Laodelphax</taxon>
    </lineage>
</organism>
<evidence type="ECO:0000256" key="1">
    <source>
        <dbReference type="SAM" id="MobiDB-lite"/>
    </source>
</evidence>
<dbReference type="Proteomes" id="UP000291343">
    <property type="component" value="Unassembled WGS sequence"/>
</dbReference>
<comment type="caution">
    <text evidence="2">The sequence shown here is derived from an EMBL/GenBank/DDBJ whole genome shotgun (WGS) entry which is preliminary data.</text>
</comment>
<dbReference type="InParanoid" id="A0A482XND1"/>
<dbReference type="AlphaFoldDB" id="A0A482XND1"/>
<evidence type="ECO:0000313" key="3">
    <source>
        <dbReference type="Proteomes" id="UP000291343"/>
    </source>
</evidence>
<keyword evidence="3" id="KW-1185">Reference proteome</keyword>
<protein>
    <submittedName>
        <fullName evidence="2">Uncharacterized protein</fullName>
    </submittedName>
</protein>
<accession>A0A482XND1</accession>
<evidence type="ECO:0000313" key="2">
    <source>
        <dbReference type="EMBL" id="RZF47030.1"/>
    </source>
</evidence>